<gene>
    <name evidence="1" type="ORF">TrCOL_g12639</name>
</gene>
<dbReference type="GO" id="GO:0005634">
    <property type="term" value="C:nucleus"/>
    <property type="evidence" value="ECO:0007669"/>
    <property type="project" value="TreeGrafter"/>
</dbReference>
<sequence>MRPPLKDTLLNDLTVVPIKITPDNINLLLSNTSGSRATAITPSNTTPTTSESTATNSTITNTLIKLKPSSTLLQSILFRKEYQGTDSDSSLILDFLRTSDLQVTSESGAEYSYYNVSVNFLSLALKTFVCKLGLGSLLLSPSSHFFHSQLLCSGEPLLGYKAEVISPASERQIQRAMPSSRLIMVKETKELYESKVLPHIKSILSNEKSLSWLWNVLSKKKEVERLLLDEPGFILNVDTKWSSHAPMFTSSVPQDLWKNEKSMIDDLYCLAIIKERNIATLRDLRSRHLPLLRTLLKKSLTSITEVYNVPKEEVRVFVHYHPQFYHLHVHFTRLWNDGGAQVERAHLLEDVIANLEEDDLYYQERTMFYKVNETGKLAKAIFGEKTE</sequence>
<dbReference type="GO" id="GO:0000290">
    <property type="term" value="P:deadenylation-dependent decapping of nuclear-transcribed mRNA"/>
    <property type="evidence" value="ECO:0007669"/>
    <property type="project" value="InterPro"/>
</dbReference>
<dbReference type="PANTHER" id="PTHR12978">
    <property type="entry name" value="HISTIDINE TRIAD HIT PROTEIN MEMBER"/>
    <property type="match status" value="1"/>
</dbReference>
<dbReference type="PANTHER" id="PTHR12978:SF0">
    <property type="entry name" value="M7GPPPX DIPHOSPHATASE"/>
    <property type="match status" value="1"/>
</dbReference>
<dbReference type="OrthoDB" id="10264956at2759"/>
<name>A0A9W7G4N6_9STRA</name>
<dbReference type="Pfam" id="PF11969">
    <property type="entry name" value="DcpS_C"/>
    <property type="match status" value="1"/>
</dbReference>
<dbReference type="GO" id="GO:0000340">
    <property type="term" value="F:RNA 7-methylguanosine cap binding"/>
    <property type="evidence" value="ECO:0007669"/>
    <property type="project" value="TreeGrafter"/>
</dbReference>
<dbReference type="InterPro" id="IPR036265">
    <property type="entry name" value="HIT-like_sf"/>
</dbReference>
<proteinExistence type="predicted"/>
<dbReference type="InterPro" id="IPR008594">
    <property type="entry name" value="DcpS/DCS2"/>
</dbReference>
<dbReference type="GO" id="GO:0000932">
    <property type="term" value="C:P-body"/>
    <property type="evidence" value="ECO:0007669"/>
    <property type="project" value="TreeGrafter"/>
</dbReference>
<dbReference type="EMBL" id="BRYA01000013">
    <property type="protein sequence ID" value="GMI31971.1"/>
    <property type="molecule type" value="Genomic_DNA"/>
</dbReference>
<dbReference type="SUPFAM" id="SSF54197">
    <property type="entry name" value="HIT-like"/>
    <property type="match status" value="1"/>
</dbReference>
<protein>
    <recommendedName>
        <fullName evidence="3">M7GpppX diphosphatase</fullName>
    </recommendedName>
</protein>
<organism evidence="1 2">
    <name type="scientific">Triparma columacea</name>
    <dbReference type="NCBI Taxonomy" id="722753"/>
    <lineage>
        <taxon>Eukaryota</taxon>
        <taxon>Sar</taxon>
        <taxon>Stramenopiles</taxon>
        <taxon>Ochrophyta</taxon>
        <taxon>Bolidophyceae</taxon>
        <taxon>Parmales</taxon>
        <taxon>Triparmaceae</taxon>
        <taxon>Triparma</taxon>
    </lineage>
</organism>
<dbReference type="Proteomes" id="UP001165065">
    <property type="component" value="Unassembled WGS sequence"/>
</dbReference>
<reference evidence="2" key="1">
    <citation type="journal article" date="2023" name="Commun. Biol.">
        <title>Genome analysis of Parmales, the sister group of diatoms, reveals the evolutionary specialization of diatoms from phago-mixotrophs to photoautotrophs.</title>
        <authorList>
            <person name="Ban H."/>
            <person name="Sato S."/>
            <person name="Yoshikawa S."/>
            <person name="Yamada K."/>
            <person name="Nakamura Y."/>
            <person name="Ichinomiya M."/>
            <person name="Sato N."/>
            <person name="Blanc-Mathieu R."/>
            <person name="Endo H."/>
            <person name="Kuwata A."/>
            <person name="Ogata H."/>
        </authorList>
    </citation>
    <scope>NUCLEOTIDE SEQUENCE [LARGE SCALE GENOMIC DNA]</scope>
</reference>
<dbReference type="Gene3D" id="3.30.428.10">
    <property type="entry name" value="HIT-like"/>
    <property type="match status" value="1"/>
</dbReference>
<keyword evidence="2" id="KW-1185">Reference proteome</keyword>
<dbReference type="GO" id="GO:0016787">
    <property type="term" value="F:hydrolase activity"/>
    <property type="evidence" value="ECO:0007669"/>
    <property type="project" value="InterPro"/>
</dbReference>
<evidence type="ECO:0000313" key="1">
    <source>
        <dbReference type="EMBL" id="GMI31971.1"/>
    </source>
</evidence>
<evidence type="ECO:0008006" key="3">
    <source>
        <dbReference type="Google" id="ProtNLM"/>
    </source>
</evidence>
<evidence type="ECO:0000313" key="2">
    <source>
        <dbReference type="Proteomes" id="UP001165065"/>
    </source>
</evidence>
<dbReference type="AlphaFoldDB" id="A0A9W7G4N6"/>
<accession>A0A9W7G4N6</accession>
<comment type="caution">
    <text evidence="1">The sequence shown here is derived from an EMBL/GenBank/DDBJ whole genome shotgun (WGS) entry which is preliminary data.</text>
</comment>